<dbReference type="FunFam" id="2.30.30.100:FF:000053">
    <property type="entry name" value="U6 snRNA-associated Sm-like protein LSm2"/>
    <property type="match status" value="1"/>
</dbReference>
<dbReference type="SUPFAM" id="SSF50182">
    <property type="entry name" value="Sm-like ribonucleoproteins"/>
    <property type="match status" value="1"/>
</dbReference>
<dbReference type="PANTHER" id="PTHR13829">
    <property type="entry name" value="SNRNP CORE PROTEIN FAMILY MEMBER"/>
    <property type="match status" value="1"/>
</dbReference>
<dbReference type="GO" id="GO:0071013">
    <property type="term" value="C:catalytic step 2 spliceosome"/>
    <property type="evidence" value="ECO:0007669"/>
    <property type="project" value="TreeGrafter"/>
</dbReference>
<dbReference type="PANTHER" id="PTHR13829:SF2">
    <property type="entry name" value="U6 SNRNA-ASSOCIATED SM-LIKE PROTEIN LSM2"/>
    <property type="match status" value="1"/>
</dbReference>
<comment type="subcellular location">
    <subcellularLocation>
        <location evidence="1">Nucleus</location>
    </subcellularLocation>
</comment>
<dbReference type="GO" id="GO:0005688">
    <property type="term" value="C:U6 snRNP"/>
    <property type="evidence" value="ECO:0007669"/>
    <property type="project" value="TreeGrafter"/>
</dbReference>
<evidence type="ECO:0000256" key="6">
    <source>
        <dbReference type="ARBA" id="ARBA00023187"/>
    </source>
</evidence>
<keyword evidence="3" id="KW-0507">mRNA processing</keyword>
<reference evidence="11" key="1">
    <citation type="submission" date="2021-02" db="EMBL/GenBank/DDBJ databases">
        <authorList>
            <person name="Dougan E. K."/>
            <person name="Rhodes N."/>
            <person name="Thang M."/>
            <person name="Chan C."/>
        </authorList>
    </citation>
    <scope>NUCLEOTIDE SEQUENCE</scope>
</reference>
<feature type="compositionally biased region" description="Basic and acidic residues" evidence="9">
    <location>
        <begin position="235"/>
        <end position="289"/>
    </location>
</feature>
<dbReference type="OrthoDB" id="10256176at2759"/>
<evidence type="ECO:0000313" key="12">
    <source>
        <dbReference type="Proteomes" id="UP000604046"/>
    </source>
</evidence>
<protein>
    <submittedName>
        <fullName evidence="11">LSM2 protein</fullName>
    </submittedName>
</protein>
<feature type="region of interest" description="Disordered" evidence="9">
    <location>
        <begin position="573"/>
        <end position="594"/>
    </location>
</feature>
<evidence type="ECO:0000313" key="11">
    <source>
        <dbReference type="EMBL" id="CAE7238282.1"/>
    </source>
</evidence>
<dbReference type="GO" id="GO:0000932">
    <property type="term" value="C:P-body"/>
    <property type="evidence" value="ECO:0007669"/>
    <property type="project" value="TreeGrafter"/>
</dbReference>
<evidence type="ECO:0000256" key="8">
    <source>
        <dbReference type="ARBA" id="ARBA00023274"/>
    </source>
</evidence>
<keyword evidence="12" id="KW-1185">Reference proteome</keyword>
<name>A0A812LB54_9DINO</name>
<proteinExistence type="inferred from homology"/>
<dbReference type="SMART" id="SM00651">
    <property type="entry name" value="Sm"/>
    <property type="match status" value="1"/>
</dbReference>
<organism evidence="11 12">
    <name type="scientific">Symbiodinium natans</name>
    <dbReference type="NCBI Taxonomy" id="878477"/>
    <lineage>
        <taxon>Eukaryota</taxon>
        <taxon>Sar</taxon>
        <taxon>Alveolata</taxon>
        <taxon>Dinophyceae</taxon>
        <taxon>Suessiales</taxon>
        <taxon>Symbiodiniaceae</taxon>
        <taxon>Symbiodinium</taxon>
    </lineage>
</organism>
<dbReference type="InterPro" id="IPR001163">
    <property type="entry name" value="Sm_dom_euk/arc"/>
</dbReference>
<dbReference type="GO" id="GO:0000398">
    <property type="term" value="P:mRNA splicing, via spliceosome"/>
    <property type="evidence" value="ECO:0007669"/>
    <property type="project" value="TreeGrafter"/>
</dbReference>
<evidence type="ECO:0000256" key="7">
    <source>
        <dbReference type="ARBA" id="ARBA00023242"/>
    </source>
</evidence>
<feature type="compositionally biased region" description="Low complexity" evidence="9">
    <location>
        <begin position="573"/>
        <end position="586"/>
    </location>
</feature>
<dbReference type="Proteomes" id="UP000604046">
    <property type="component" value="Unassembled WGS sequence"/>
</dbReference>
<dbReference type="InterPro" id="IPR016654">
    <property type="entry name" value="U6_snRNA_Lsm2"/>
</dbReference>
<feature type="domain" description="Sm" evidence="10">
    <location>
        <begin position="57"/>
        <end position="126"/>
    </location>
</feature>
<evidence type="ECO:0000256" key="4">
    <source>
        <dbReference type="ARBA" id="ARBA00022728"/>
    </source>
</evidence>
<feature type="region of interest" description="Disordered" evidence="9">
    <location>
        <begin position="610"/>
        <end position="782"/>
    </location>
</feature>
<dbReference type="Pfam" id="PF01423">
    <property type="entry name" value="LSM"/>
    <property type="match status" value="1"/>
</dbReference>
<comment type="caution">
    <text evidence="11">The sequence shown here is derived from an EMBL/GenBank/DDBJ whole genome shotgun (WGS) entry which is preliminary data.</text>
</comment>
<dbReference type="GO" id="GO:0046540">
    <property type="term" value="C:U4/U6 x U5 tri-snRNP complex"/>
    <property type="evidence" value="ECO:0007669"/>
    <property type="project" value="TreeGrafter"/>
</dbReference>
<dbReference type="EMBL" id="CAJNDS010000868">
    <property type="protein sequence ID" value="CAE7238282.1"/>
    <property type="molecule type" value="Genomic_DNA"/>
</dbReference>
<evidence type="ECO:0000256" key="2">
    <source>
        <dbReference type="ARBA" id="ARBA00006850"/>
    </source>
</evidence>
<dbReference type="GO" id="GO:0003723">
    <property type="term" value="F:RNA binding"/>
    <property type="evidence" value="ECO:0007669"/>
    <property type="project" value="UniProtKB-KW"/>
</dbReference>
<keyword evidence="6" id="KW-0508">mRNA splicing</keyword>
<feature type="region of interest" description="Disordered" evidence="9">
    <location>
        <begin position="201"/>
        <end position="289"/>
    </location>
</feature>
<keyword evidence="8" id="KW-0687">Ribonucleoprotein</keyword>
<keyword evidence="5" id="KW-0694">RNA-binding</keyword>
<gene>
    <name evidence="11" type="primary">LSM2</name>
    <name evidence="11" type="ORF">SNAT2548_LOCUS10449</name>
</gene>
<dbReference type="CDD" id="cd01725">
    <property type="entry name" value="LSm2"/>
    <property type="match status" value="1"/>
</dbReference>
<evidence type="ECO:0000256" key="5">
    <source>
        <dbReference type="ARBA" id="ARBA00022884"/>
    </source>
</evidence>
<comment type="similarity">
    <text evidence="2">Belongs to the snRNP Sm proteins family.</text>
</comment>
<dbReference type="InterPro" id="IPR010920">
    <property type="entry name" value="LSM_dom_sf"/>
</dbReference>
<sequence length="782" mass="87767">MCHAGSNYDTKRRRSCRCRKLAQTNVDSFVSRQDTDVFGASRFHDAPEEGLSMLFFSFFRTLVDRNVQVTVELKNDLCITGTLQSADQFLNLKLANVSVNDPDRYPHLLSVKNCFIRGSVVRYVHLPGHEVDTESLQDSCRREAKQAQLSDGFMRWFRWVESCEGSKDPGVASRAMIAVDVWKNVPFSLISSNGPLSPCVHNGALGVSKQKRQPPQVSQDESKAEGTATPPWYERLNDAESRQEVKQETRRKEETHVAVQERRRHLWQQEKQRKADEERRQRDEERQARLADAERARLRIVQKLQKEREEPIGDADDRVFCASVCGRTFLVLVEEEQLRQLEVLLMGKEDEVSTRANTIWRQREEVARRQRDEEERERLEEERQRADQKLQKERAARPRIAFGVARQEPKVLANLASPPQAKIATSPYNATTAKAGAPESVQPERPTWDSWDWQDPHRQAPTPAPGRPSSIPTKPVEASKPSGCTGSTSKPPPPSSTAILSAEQWYLLQIRAVYQQHNPEKLADVPHLMQKYSGSEEEMYERICEKYGVTPMARPPGLKSELHMPQPKAVGYAKKASAPAPPSTKEASTDAPSASSLLARFQNLVGNEMDAGGEDIEYNSEPRWSPGKESSGGRKRAAFSPSVPIGARRTGIRSTDSFPSGHVDEHRRVPSSRAVPTRSSDHVGRRGPSASNQGLPIGARLRGAGTSQEFPATQPVFRERRARSRSRTYSHRGRESAPGVAEHLSARHSTRQARASSPRNSATRQVGRSGRAAWQNCHVTSS</sequence>
<keyword evidence="7" id="KW-0539">Nucleus</keyword>
<dbReference type="AlphaFoldDB" id="A0A812LB54"/>
<feature type="region of interest" description="Disordered" evidence="9">
    <location>
        <begin position="430"/>
        <end position="497"/>
    </location>
</feature>
<dbReference type="Gene3D" id="2.30.30.100">
    <property type="match status" value="1"/>
</dbReference>
<keyword evidence="4" id="KW-0747">Spliceosome</keyword>
<feature type="region of interest" description="Disordered" evidence="9">
    <location>
        <begin position="364"/>
        <end position="395"/>
    </location>
</feature>
<dbReference type="GO" id="GO:1990726">
    <property type="term" value="C:Lsm1-7-Pat1 complex"/>
    <property type="evidence" value="ECO:0007669"/>
    <property type="project" value="TreeGrafter"/>
</dbReference>
<evidence type="ECO:0000256" key="9">
    <source>
        <dbReference type="SAM" id="MobiDB-lite"/>
    </source>
</evidence>
<dbReference type="GO" id="GO:0071011">
    <property type="term" value="C:precatalytic spliceosome"/>
    <property type="evidence" value="ECO:0007669"/>
    <property type="project" value="TreeGrafter"/>
</dbReference>
<accession>A0A812LB54</accession>
<feature type="compositionally biased region" description="Polar residues" evidence="9">
    <location>
        <begin position="752"/>
        <end position="766"/>
    </location>
</feature>
<evidence type="ECO:0000256" key="1">
    <source>
        <dbReference type="ARBA" id="ARBA00004123"/>
    </source>
</evidence>
<evidence type="ECO:0000256" key="3">
    <source>
        <dbReference type="ARBA" id="ARBA00022664"/>
    </source>
</evidence>
<evidence type="ECO:0000259" key="10">
    <source>
        <dbReference type="SMART" id="SM00651"/>
    </source>
</evidence>
<feature type="compositionally biased region" description="Basic residues" evidence="9">
    <location>
        <begin position="720"/>
        <end position="731"/>
    </location>
</feature>